<dbReference type="SMART" id="SM00110">
    <property type="entry name" value="C1Q"/>
    <property type="match status" value="1"/>
</dbReference>
<reference evidence="5" key="1">
    <citation type="submission" date="2021-03" db="EMBL/GenBank/DDBJ databases">
        <authorList>
            <person name="Bekaert M."/>
        </authorList>
    </citation>
    <scope>NUCLEOTIDE SEQUENCE</scope>
</reference>
<dbReference type="PANTHER" id="PTHR22923:SF102">
    <property type="entry name" value="CEREBELLIN 13-RELATED"/>
    <property type="match status" value="1"/>
</dbReference>
<dbReference type="PANTHER" id="PTHR22923">
    <property type="entry name" value="CEREBELLIN-RELATED"/>
    <property type="match status" value="1"/>
</dbReference>
<dbReference type="PROSITE" id="PS50871">
    <property type="entry name" value="C1Q"/>
    <property type="match status" value="1"/>
</dbReference>
<sequence length="217" mass="23701">MEMDYIVLKNDNAELRDAHIQTKKEIQELRDQHQLQNEASNLASKWNMESGNETLPGNGSAMNKKLLLPSGTSAPNVQPVVAFTAILTHDVDLGPKQAIEYDKILTNIGNGYDKRNGQFMVPVSGVYIISSTIISQASSCINVELVKNGVELAGMYGDDYDMGSQTIVLQLNKGDMVWARNWADHGGVQHVHSHPGVNYCSFSGALIAAIDTSINIK</sequence>
<proteinExistence type="predicted"/>
<dbReference type="Gene3D" id="2.60.120.40">
    <property type="match status" value="1"/>
</dbReference>
<dbReference type="InterPro" id="IPR050822">
    <property type="entry name" value="Cerebellin_Synaptic_Org"/>
</dbReference>
<dbReference type="Pfam" id="PF00386">
    <property type="entry name" value="C1q"/>
    <property type="match status" value="1"/>
</dbReference>
<evidence type="ECO:0000256" key="3">
    <source>
        <dbReference type="ARBA" id="ARBA00022729"/>
    </source>
</evidence>
<dbReference type="InterPro" id="IPR001073">
    <property type="entry name" value="C1q_dom"/>
</dbReference>
<accession>A0A8S3RHZ4</accession>
<keyword evidence="2" id="KW-0964">Secreted</keyword>
<evidence type="ECO:0000256" key="2">
    <source>
        <dbReference type="ARBA" id="ARBA00022525"/>
    </source>
</evidence>
<feature type="domain" description="C1q" evidence="4">
    <location>
        <begin position="76"/>
        <end position="213"/>
    </location>
</feature>
<dbReference type="SUPFAM" id="SSF49842">
    <property type="entry name" value="TNF-like"/>
    <property type="match status" value="1"/>
</dbReference>
<dbReference type="PRINTS" id="PR00007">
    <property type="entry name" value="COMPLEMNTC1Q"/>
</dbReference>
<name>A0A8S3RHZ4_MYTED</name>
<dbReference type="OrthoDB" id="6368610at2759"/>
<protein>
    <submittedName>
        <fullName evidence="5">C1QL</fullName>
    </submittedName>
</protein>
<dbReference type="AlphaFoldDB" id="A0A8S3RHZ4"/>
<evidence type="ECO:0000256" key="1">
    <source>
        <dbReference type="ARBA" id="ARBA00004613"/>
    </source>
</evidence>
<comment type="caution">
    <text evidence="5">The sequence shown here is derived from an EMBL/GenBank/DDBJ whole genome shotgun (WGS) entry which is preliminary data.</text>
</comment>
<evidence type="ECO:0000313" key="5">
    <source>
        <dbReference type="EMBL" id="CAG2204713.1"/>
    </source>
</evidence>
<gene>
    <name evidence="5" type="ORF">MEDL_19145</name>
</gene>
<dbReference type="GO" id="GO:0005576">
    <property type="term" value="C:extracellular region"/>
    <property type="evidence" value="ECO:0007669"/>
    <property type="project" value="UniProtKB-SubCell"/>
</dbReference>
<comment type="subcellular location">
    <subcellularLocation>
        <location evidence="1">Secreted</location>
    </subcellularLocation>
</comment>
<keyword evidence="6" id="KW-1185">Reference proteome</keyword>
<dbReference type="Proteomes" id="UP000683360">
    <property type="component" value="Unassembled WGS sequence"/>
</dbReference>
<dbReference type="InterPro" id="IPR008983">
    <property type="entry name" value="Tumour_necrosis_fac-like_dom"/>
</dbReference>
<evidence type="ECO:0000313" key="6">
    <source>
        <dbReference type="Proteomes" id="UP000683360"/>
    </source>
</evidence>
<keyword evidence="3" id="KW-0732">Signal</keyword>
<evidence type="ECO:0000259" key="4">
    <source>
        <dbReference type="PROSITE" id="PS50871"/>
    </source>
</evidence>
<organism evidence="5 6">
    <name type="scientific">Mytilus edulis</name>
    <name type="common">Blue mussel</name>
    <dbReference type="NCBI Taxonomy" id="6550"/>
    <lineage>
        <taxon>Eukaryota</taxon>
        <taxon>Metazoa</taxon>
        <taxon>Spiralia</taxon>
        <taxon>Lophotrochozoa</taxon>
        <taxon>Mollusca</taxon>
        <taxon>Bivalvia</taxon>
        <taxon>Autobranchia</taxon>
        <taxon>Pteriomorphia</taxon>
        <taxon>Mytilida</taxon>
        <taxon>Mytiloidea</taxon>
        <taxon>Mytilidae</taxon>
        <taxon>Mytilinae</taxon>
        <taxon>Mytilus</taxon>
    </lineage>
</organism>
<dbReference type="EMBL" id="CAJPWZ010000979">
    <property type="protein sequence ID" value="CAG2204713.1"/>
    <property type="molecule type" value="Genomic_DNA"/>
</dbReference>